<dbReference type="GO" id="GO:0005886">
    <property type="term" value="C:plasma membrane"/>
    <property type="evidence" value="ECO:0007669"/>
    <property type="project" value="UniProtKB-ARBA"/>
</dbReference>
<name>A0A4Q9DXD3_9BACL</name>
<dbReference type="EMBL" id="SIRE01000002">
    <property type="protein sequence ID" value="TBL81784.1"/>
    <property type="molecule type" value="Genomic_DNA"/>
</dbReference>
<dbReference type="PANTHER" id="PTHR34857:SF2">
    <property type="entry name" value="SLL0384 PROTEIN"/>
    <property type="match status" value="1"/>
</dbReference>
<protein>
    <submittedName>
        <fullName evidence="7">Energy-coupling factor transporter transmembrane protein EcfT</fullName>
    </submittedName>
</protein>
<sequence length="257" mass="28841">MLPSYRKTWMHRVNPSLKLLLSLALFLFVLLVDDINALLFFTAACLLLLVFFSGYPLLKLLLVASPFILLFVSSSVSMMFFGKGETVWLEWGLVRISQESFVRGLAVGFKSVDFSAVGLLFALTTRPVDLFYSLMQQLKLPPKYAYSFMAAANLIPMTVSEYRTLRQALKVRGVRYRRGAAGIYDRLRRYAVPLLAQSIRRAQRIAVAMEAKRFSSAKERTYYYELGFSASDVFYALCWLAAAAAAVYAGGAVPVIS</sequence>
<dbReference type="OrthoDB" id="92887at2"/>
<proteinExistence type="predicted"/>
<comment type="caution">
    <text evidence="7">The sequence shown here is derived from an EMBL/GenBank/DDBJ whole genome shotgun (WGS) entry which is preliminary data.</text>
</comment>
<gene>
    <name evidence="7" type="ORF">EYB31_01975</name>
</gene>
<dbReference type="InterPro" id="IPR051611">
    <property type="entry name" value="ECF_transporter_component"/>
</dbReference>
<dbReference type="Proteomes" id="UP000293142">
    <property type="component" value="Unassembled WGS sequence"/>
</dbReference>
<feature type="transmembrane region" description="Helical" evidence="6">
    <location>
        <begin position="21"/>
        <end position="54"/>
    </location>
</feature>
<organism evidence="7 8">
    <name type="scientific">Paenibacillus thalictri</name>
    <dbReference type="NCBI Taxonomy" id="2527873"/>
    <lineage>
        <taxon>Bacteria</taxon>
        <taxon>Bacillati</taxon>
        <taxon>Bacillota</taxon>
        <taxon>Bacilli</taxon>
        <taxon>Bacillales</taxon>
        <taxon>Paenibacillaceae</taxon>
        <taxon>Paenibacillus</taxon>
    </lineage>
</organism>
<dbReference type="PANTHER" id="PTHR34857">
    <property type="entry name" value="SLL0384 PROTEIN"/>
    <property type="match status" value="1"/>
</dbReference>
<reference evidence="7 8" key="1">
    <citation type="submission" date="2019-02" db="EMBL/GenBank/DDBJ databases">
        <title>Paenibacillus sp. nov., isolated from surface-sterilized tissue of Thalictrum simplex L.</title>
        <authorList>
            <person name="Tuo L."/>
        </authorList>
    </citation>
    <scope>NUCLEOTIDE SEQUENCE [LARGE SCALE GENOMIC DNA]</scope>
    <source>
        <strain evidence="7 8">N2SHLJ1</strain>
    </source>
</reference>
<evidence type="ECO:0000313" key="8">
    <source>
        <dbReference type="Proteomes" id="UP000293142"/>
    </source>
</evidence>
<evidence type="ECO:0000256" key="1">
    <source>
        <dbReference type="ARBA" id="ARBA00004141"/>
    </source>
</evidence>
<feature type="transmembrane region" description="Helical" evidence="6">
    <location>
        <begin position="233"/>
        <end position="256"/>
    </location>
</feature>
<accession>A0A4Q9DXD3</accession>
<keyword evidence="4 6" id="KW-1133">Transmembrane helix</keyword>
<evidence type="ECO:0000256" key="5">
    <source>
        <dbReference type="ARBA" id="ARBA00023136"/>
    </source>
</evidence>
<dbReference type="RefSeq" id="WP_131011570.1">
    <property type="nucleotide sequence ID" value="NZ_SIRE01000002.1"/>
</dbReference>
<evidence type="ECO:0000256" key="4">
    <source>
        <dbReference type="ARBA" id="ARBA00022989"/>
    </source>
</evidence>
<evidence type="ECO:0000256" key="2">
    <source>
        <dbReference type="ARBA" id="ARBA00022475"/>
    </source>
</evidence>
<keyword evidence="2" id="KW-1003">Cell membrane</keyword>
<comment type="subcellular location">
    <subcellularLocation>
        <location evidence="1">Membrane</location>
        <topology evidence="1">Multi-pass membrane protein</topology>
    </subcellularLocation>
</comment>
<dbReference type="AlphaFoldDB" id="A0A4Q9DXD3"/>
<keyword evidence="3 6" id="KW-0812">Transmembrane</keyword>
<dbReference type="CDD" id="cd16914">
    <property type="entry name" value="EcfT"/>
    <property type="match status" value="1"/>
</dbReference>
<dbReference type="Pfam" id="PF02361">
    <property type="entry name" value="CbiQ"/>
    <property type="match status" value="1"/>
</dbReference>
<dbReference type="InterPro" id="IPR003339">
    <property type="entry name" value="ABC/ECF_trnsptr_transmembrane"/>
</dbReference>
<keyword evidence="8" id="KW-1185">Reference proteome</keyword>
<evidence type="ECO:0000256" key="3">
    <source>
        <dbReference type="ARBA" id="ARBA00022692"/>
    </source>
</evidence>
<evidence type="ECO:0000313" key="7">
    <source>
        <dbReference type="EMBL" id="TBL81784.1"/>
    </source>
</evidence>
<feature type="transmembrane region" description="Helical" evidence="6">
    <location>
        <begin position="60"/>
        <end position="81"/>
    </location>
</feature>
<evidence type="ECO:0000256" key="6">
    <source>
        <dbReference type="SAM" id="Phobius"/>
    </source>
</evidence>
<keyword evidence="5 6" id="KW-0472">Membrane</keyword>